<proteinExistence type="predicted"/>
<dbReference type="AlphaFoldDB" id="A0A1I0DW81"/>
<feature type="transmembrane region" description="Helical" evidence="1">
    <location>
        <begin position="7"/>
        <end position="24"/>
    </location>
</feature>
<protein>
    <submittedName>
        <fullName evidence="2">WG containing repeat-containing protein</fullName>
    </submittedName>
</protein>
<keyword evidence="1" id="KW-1133">Transmembrane helix</keyword>
<dbReference type="EMBL" id="FOIN01000008">
    <property type="protein sequence ID" value="SET36755.1"/>
    <property type="molecule type" value="Genomic_DNA"/>
</dbReference>
<reference evidence="3" key="1">
    <citation type="submission" date="2016-10" db="EMBL/GenBank/DDBJ databases">
        <authorList>
            <person name="Varghese N."/>
            <person name="Submissions S."/>
        </authorList>
    </citation>
    <scope>NUCLEOTIDE SEQUENCE [LARGE SCALE GENOMIC DNA]</scope>
    <source>
        <strain evidence="3">DSM 1551</strain>
    </source>
</reference>
<evidence type="ECO:0000313" key="3">
    <source>
        <dbReference type="Proteomes" id="UP000198558"/>
    </source>
</evidence>
<keyword evidence="1" id="KW-0472">Membrane</keyword>
<dbReference type="PANTHER" id="PTHR37841">
    <property type="entry name" value="GLR2918 PROTEIN"/>
    <property type="match status" value="1"/>
</dbReference>
<dbReference type="InterPro" id="IPR011990">
    <property type="entry name" value="TPR-like_helical_dom_sf"/>
</dbReference>
<dbReference type="GeneID" id="78288035"/>
<dbReference type="Pfam" id="PF14559">
    <property type="entry name" value="TPR_19"/>
    <property type="match status" value="1"/>
</dbReference>
<dbReference type="SUPFAM" id="SSF48452">
    <property type="entry name" value="TPR-like"/>
    <property type="match status" value="1"/>
</dbReference>
<sequence>MNKDMRYITILIIGISLIGTISFVNNFDNIDTAFNENVTLGDKAYKKEIYIDAIEYYGEASKSNPSNIDVKIKLADSYLKLGNNSQFESILKNIINSNEENETAYLKLAQYYERNGNFQQAYKTILDAKGVINSKKINTLFESYKSFYQVVGAYVEDVTQWRGGYLPIRKGETWGLMNNTGSIIVDSIYKEIGCFSYEERVTPVFDGSLWHYIDESGYKKLVGDHVYSYLGNFTSGYAPACYNDKYGWIDRSFNEYRMEYDYTTPFCNGVAAVKRGEKWALVNEELKQITKFKFDEIVLDENGFCANTKSIFVKEKGKYYLIGIDGKRIGKLKFDDVRAFNGNQYAAVKKGDKWGYIDTAGKLAIKYQYEDARSFANGVAGYKDNGVWGVIDQNNDVILEPMFDDVKTMNSNGILIIKNGEIWQCIQLYAFMNYD</sequence>
<dbReference type="InterPro" id="IPR032774">
    <property type="entry name" value="WG_beta_rep"/>
</dbReference>
<organism evidence="2 3">
    <name type="scientific">Thomasclavelia cocleata</name>
    <dbReference type="NCBI Taxonomy" id="69824"/>
    <lineage>
        <taxon>Bacteria</taxon>
        <taxon>Bacillati</taxon>
        <taxon>Bacillota</taxon>
        <taxon>Erysipelotrichia</taxon>
        <taxon>Erysipelotrichales</taxon>
        <taxon>Coprobacillaceae</taxon>
        <taxon>Thomasclavelia</taxon>
    </lineage>
</organism>
<dbReference type="OrthoDB" id="1652041at2"/>
<dbReference type="Pfam" id="PF14903">
    <property type="entry name" value="WG_beta_rep"/>
    <property type="match status" value="4"/>
</dbReference>
<dbReference type="Proteomes" id="UP000198558">
    <property type="component" value="Unassembled WGS sequence"/>
</dbReference>
<evidence type="ECO:0000256" key="1">
    <source>
        <dbReference type="SAM" id="Phobius"/>
    </source>
</evidence>
<dbReference type="PANTHER" id="PTHR37841:SF1">
    <property type="entry name" value="DUF3298 DOMAIN-CONTAINING PROTEIN"/>
    <property type="match status" value="1"/>
</dbReference>
<dbReference type="RefSeq" id="WP_092353149.1">
    <property type="nucleotide sequence ID" value="NZ_CAJTPY010000018.1"/>
</dbReference>
<gene>
    <name evidence="2" type="ORF">SAMN04489758_10831</name>
</gene>
<name>A0A1I0DW81_9FIRM</name>
<evidence type="ECO:0000313" key="2">
    <source>
        <dbReference type="EMBL" id="SET36755.1"/>
    </source>
</evidence>
<keyword evidence="1" id="KW-0812">Transmembrane</keyword>
<accession>A0A1I0DW81</accession>
<dbReference type="Gene3D" id="1.25.40.10">
    <property type="entry name" value="Tetratricopeptide repeat domain"/>
    <property type="match status" value="1"/>
</dbReference>
<keyword evidence="3" id="KW-1185">Reference proteome</keyword>